<proteinExistence type="predicted"/>
<feature type="transmembrane region" description="Helical" evidence="6">
    <location>
        <begin position="221"/>
        <end position="240"/>
    </location>
</feature>
<dbReference type="AlphaFoldDB" id="A0A1M7ID61"/>
<feature type="transmembrane region" description="Helical" evidence="6">
    <location>
        <begin position="260"/>
        <end position="286"/>
    </location>
</feature>
<dbReference type="EMBL" id="FRCY01000001">
    <property type="protein sequence ID" value="SHM38692.1"/>
    <property type="molecule type" value="Genomic_DNA"/>
</dbReference>
<reference evidence="7 8" key="1">
    <citation type="submission" date="2016-11" db="EMBL/GenBank/DDBJ databases">
        <authorList>
            <person name="Jaros S."/>
            <person name="Januszkiewicz K."/>
            <person name="Wedrychowicz H."/>
        </authorList>
    </citation>
    <scope>NUCLEOTIDE SEQUENCE [LARGE SCALE GENOMIC DNA]</scope>
    <source>
        <strain evidence="7 8">CGMCC 1.6102</strain>
    </source>
</reference>
<organism evidence="7 8">
    <name type="scientific">Cyclobacterium lianum</name>
    <dbReference type="NCBI Taxonomy" id="388280"/>
    <lineage>
        <taxon>Bacteria</taxon>
        <taxon>Pseudomonadati</taxon>
        <taxon>Bacteroidota</taxon>
        <taxon>Cytophagia</taxon>
        <taxon>Cytophagales</taxon>
        <taxon>Cyclobacteriaceae</taxon>
        <taxon>Cyclobacterium</taxon>
    </lineage>
</organism>
<dbReference type="GO" id="GO:0016020">
    <property type="term" value="C:membrane"/>
    <property type="evidence" value="ECO:0007669"/>
    <property type="project" value="UniProtKB-SubCell"/>
</dbReference>
<dbReference type="GO" id="GO:0016765">
    <property type="term" value="F:transferase activity, transferring alkyl or aryl (other than methyl) groups"/>
    <property type="evidence" value="ECO:0007669"/>
    <property type="project" value="InterPro"/>
</dbReference>
<keyword evidence="2" id="KW-1003">Cell membrane</keyword>
<dbReference type="Proteomes" id="UP000184513">
    <property type="component" value="Unassembled WGS sequence"/>
</dbReference>
<evidence type="ECO:0000256" key="4">
    <source>
        <dbReference type="ARBA" id="ARBA00022989"/>
    </source>
</evidence>
<sequence>MSVISAHIRLTRPANIVTAIADILAGAAIAGGLYFTAGSGESVDWIKIGWLVLSTIGLYGGGVAFNDVFDAGLDKVERPERPIPSGKASVLSAAVMGSLLLFAGVLAAWQVSLHAAGLAFAVAVLALLYDAWGKHQSFVGPVNMGLCRAGNLLLGMSLVQDAWREWWFVAIIPLLYVSAITMVSRGEVHGKNKKALQGGAAIYSGIILFIFAVAYAHNEQWWESLPFLVLLAVFIFPPLLKAIKHQEPALIGKSVKAAVLALIIVNATLAAAFAGWLVALSVLILLPISLQLARAFAVT</sequence>
<accession>A0A1M7ID61</accession>
<protein>
    <submittedName>
        <fullName evidence="7">4-hydroxybenzoate polyprenyltransferase</fullName>
    </submittedName>
</protein>
<evidence type="ECO:0000313" key="7">
    <source>
        <dbReference type="EMBL" id="SHM38692.1"/>
    </source>
</evidence>
<evidence type="ECO:0000256" key="2">
    <source>
        <dbReference type="ARBA" id="ARBA00022475"/>
    </source>
</evidence>
<dbReference type="Gene3D" id="1.10.357.140">
    <property type="entry name" value="UbiA prenyltransferase"/>
    <property type="match status" value="1"/>
</dbReference>
<keyword evidence="8" id="KW-1185">Reference proteome</keyword>
<keyword evidence="3 6" id="KW-0812">Transmembrane</keyword>
<feature type="transmembrane region" description="Helical" evidence="6">
    <location>
        <begin position="16"/>
        <end position="36"/>
    </location>
</feature>
<dbReference type="InterPro" id="IPR050475">
    <property type="entry name" value="Prenyltransferase_related"/>
</dbReference>
<evidence type="ECO:0000256" key="3">
    <source>
        <dbReference type="ARBA" id="ARBA00022692"/>
    </source>
</evidence>
<keyword evidence="5 6" id="KW-0472">Membrane</keyword>
<feature type="transmembrane region" description="Helical" evidence="6">
    <location>
        <begin position="48"/>
        <end position="69"/>
    </location>
</feature>
<dbReference type="InterPro" id="IPR000537">
    <property type="entry name" value="UbiA_prenyltransferase"/>
</dbReference>
<evidence type="ECO:0000256" key="6">
    <source>
        <dbReference type="SAM" id="Phobius"/>
    </source>
</evidence>
<comment type="subcellular location">
    <subcellularLocation>
        <location evidence="1">Membrane</location>
        <topology evidence="1">Multi-pass membrane protein</topology>
    </subcellularLocation>
</comment>
<name>A0A1M7ID61_9BACT</name>
<feature type="transmembrane region" description="Helical" evidence="6">
    <location>
        <begin position="166"/>
        <end position="183"/>
    </location>
</feature>
<evidence type="ECO:0000256" key="1">
    <source>
        <dbReference type="ARBA" id="ARBA00004141"/>
    </source>
</evidence>
<keyword evidence="4 6" id="KW-1133">Transmembrane helix</keyword>
<keyword evidence="7" id="KW-0808">Transferase</keyword>
<dbReference type="RefSeq" id="WP_073090609.1">
    <property type="nucleotide sequence ID" value="NZ_FRCY01000001.1"/>
</dbReference>
<dbReference type="Pfam" id="PF01040">
    <property type="entry name" value="UbiA"/>
    <property type="match status" value="1"/>
</dbReference>
<feature type="transmembrane region" description="Helical" evidence="6">
    <location>
        <begin position="195"/>
        <end position="215"/>
    </location>
</feature>
<feature type="transmembrane region" description="Helical" evidence="6">
    <location>
        <begin position="90"/>
        <end position="109"/>
    </location>
</feature>
<evidence type="ECO:0000313" key="8">
    <source>
        <dbReference type="Proteomes" id="UP000184513"/>
    </source>
</evidence>
<dbReference type="InterPro" id="IPR044878">
    <property type="entry name" value="UbiA_sf"/>
</dbReference>
<dbReference type="PANTHER" id="PTHR42723">
    <property type="entry name" value="CHLOROPHYLL SYNTHASE"/>
    <property type="match status" value="1"/>
</dbReference>
<gene>
    <name evidence="7" type="ORF">SAMN04488057_101286</name>
</gene>
<dbReference type="NCBIfam" id="NF035940">
    <property type="entry name" value="prenyl_rel_EboC"/>
    <property type="match status" value="1"/>
</dbReference>
<dbReference type="OrthoDB" id="2908954at2"/>
<evidence type="ECO:0000256" key="5">
    <source>
        <dbReference type="ARBA" id="ARBA00023136"/>
    </source>
</evidence>
<dbReference type="PANTHER" id="PTHR42723:SF1">
    <property type="entry name" value="CHLOROPHYLL SYNTHASE, CHLOROPLASTIC"/>
    <property type="match status" value="1"/>
</dbReference>
<dbReference type="CDD" id="cd13964">
    <property type="entry name" value="PT_UbiA_1"/>
    <property type="match status" value="1"/>
</dbReference>
<dbReference type="STRING" id="388280.SAMN04488057_101286"/>